<evidence type="ECO:0000313" key="1">
    <source>
        <dbReference type="EMBL" id="MBB3663657.1"/>
    </source>
</evidence>
<organism evidence="1 2">
    <name type="scientific">Prauserella sediminis</name>
    <dbReference type="NCBI Taxonomy" id="577680"/>
    <lineage>
        <taxon>Bacteria</taxon>
        <taxon>Bacillati</taxon>
        <taxon>Actinomycetota</taxon>
        <taxon>Actinomycetes</taxon>
        <taxon>Pseudonocardiales</taxon>
        <taxon>Pseudonocardiaceae</taxon>
        <taxon>Prauserella</taxon>
        <taxon>Prauserella salsuginis group</taxon>
    </lineage>
</organism>
<comment type="caution">
    <text evidence="1">The sequence shown here is derived from an EMBL/GenBank/DDBJ whole genome shotgun (WGS) entry which is preliminary data.</text>
</comment>
<gene>
    <name evidence="1" type="ORF">FB384_002561</name>
</gene>
<reference evidence="1 2" key="1">
    <citation type="submission" date="2020-08" db="EMBL/GenBank/DDBJ databases">
        <title>Sequencing the genomes of 1000 actinobacteria strains.</title>
        <authorList>
            <person name="Klenk H.-P."/>
        </authorList>
    </citation>
    <scope>NUCLEOTIDE SEQUENCE [LARGE SCALE GENOMIC DNA]</scope>
    <source>
        <strain evidence="1 2">DSM 45267</strain>
    </source>
</reference>
<accession>A0A839XLZ8</accession>
<keyword evidence="2" id="KW-1185">Reference proteome</keyword>
<evidence type="ECO:0000313" key="2">
    <source>
        <dbReference type="Proteomes" id="UP000564573"/>
    </source>
</evidence>
<name>A0A839XLZ8_9PSEU</name>
<sequence length="115" mass="12095">MTSGHEVQTSELRGYASLTARQANNLKAIGHHAREKGGDTSGYTGLLALLAPVVTGVVELYGETLEFAHGKMNELTEKVAGAADKYEGNEADQHAEIQALGGKLDAVDTNVRGSD</sequence>
<dbReference type="Proteomes" id="UP000564573">
    <property type="component" value="Unassembled WGS sequence"/>
</dbReference>
<dbReference type="EMBL" id="JACIBS010000001">
    <property type="protein sequence ID" value="MBB3663657.1"/>
    <property type="molecule type" value="Genomic_DNA"/>
</dbReference>
<evidence type="ECO:0008006" key="3">
    <source>
        <dbReference type="Google" id="ProtNLM"/>
    </source>
</evidence>
<dbReference type="AlphaFoldDB" id="A0A839XLZ8"/>
<dbReference type="RefSeq" id="WP_183782976.1">
    <property type="nucleotide sequence ID" value="NZ_JACIBS010000001.1"/>
</dbReference>
<protein>
    <recommendedName>
        <fullName evidence="3">Excreted virulence factor EspC (Type VII ESX diderm)</fullName>
    </recommendedName>
</protein>
<proteinExistence type="predicted"/>